<dbReference type="GO" id="GO:0005886">
    <property type="term" value="C:plasma membrane"/>
    <property type="evidence" value="ECO:0007669"/>
    <property type="project" value="TreeGrafter"/>
</dbReference>
<dbReference type="InterPro" id="IPR040445">
    <property type="entry name" value="Kir_TM"/>
</dbReference>
<evidence type="ECO:0000259" key="15">
    <source>
        <dbReference type="Pfam" id="PF17655"/>
    </source>
</evidence>
<evidence type="ECO:0000256" key="4">
    <source>
        <dbReference type="ARBA" id="ARBA00022692"/>
    </source>
</evidence>
<evidence type="ECO:0000313" key="17">
    <source>
        <dbReference type="RefSeq" id="XP_055877590.1"/>
    </source>
</evidence>
<keyword evidence="16" id="KW-1185">Reference proteome</keyword>
<dbReference type="Pfam" id="PF17655">
    <property type="entry name" value="IRK_C"/>
    <property type="match status" value="1"/>
</dbReference>
<evidence type="ECO:0000256" key="12">
    <source>
        <dbReference type="SAM" id="MobiDB-lite"/>
    </source>
</evidence>
<feature type="region of interest" description="Disordered" evidence="12">
    <location>
        <begin position="491"/>
        <end position="522"/>
    </location>
</feature>
<dbReference type="GO" id="GO:0034702">
    <property type="term" value="C:monoatomic ion channel complex"/>
    <property type="evidence" value="ECO:0007669"/>
    <property type="project" value="UniProtKB-KW"/>
</dbReference>
<keyword evidence="5 11" id="KW-0851">Voltage-gated channel</keyword>
<dbReference type="SUPFAM" id="SSF81296">
    <property type="entry name" value="E set domains"/>
    <property type="match status" value="1"/>
</dbReference>
<dbReference type="GO" id="GO:0005242">
    <property type="term" value="F:inward rectifier potassium channel activity"/>
    <property type="evidence" value="ECO:0007669"/>
    <property type="project" value="InterPro"/>
</dbReference>
<dbReference type="Proteomes" id="UP001165740">
    <property type="component" value="Chromosome 2"/>
</dbReference>
<name>A0A9W2ZRF4_BIOGL</name>
<accession>A0A9W2ZRF4</accession>
<proteinExistence type="inferred from homology"/>
<dbReference type="OrthoDB" id="273257at2759"/>
<dbReference type="InterPro" id="IPR014756">
    <property type="entry name" value="Ig_E-set"/>
</dbReference>
<organism evidence="16 18">
    <name type="scientific">Biomphalaria glabrata</name>
    <name type="common">Bloodfluke planorb</name>
    <name type="synonym">Freshwater snail</name>
    <dbReference type="NCBI Taxonomy" id="6526"/>
    <lineage>
        <taxon>Eukaryota</taxon>
        <taxon>Metazoa</taxon>
        <taxon>Spiralia</taxon>
        <taxon>Lophotrochozoa</taxon>
        <taxon>Mollusca</taxon>
        <taxon>Gastropoda</taxon>
        <taxon>Heterobranchia</taxon>
        <taxon>Euthyneura</taxon>
        <taxon>Panpulmonata</taxon>
        <taxon>Hygrophila</taxon>
        <taxon>Lymnaeoidea</taxon>
        <taxon>Planorbidae</taxon>
        <taxon>Biomphalaria</taxon>
    </lineage>
</organism>
<reference evidence="17 18" key="1">
    <citation type="submission" date="2025-04" db="UniProtKB">
        <authorList>
            <consortium name="RefSeq"/>
        </authorList>
    </citation>
    <scope>IDENTIFICATION</scope>
</reference>
<evidence type="ECO:0000256" key="6">
    <source>
        <dbReference type="ARBA" id="ARBA00022958"/>
    </source>
</evidence>
<dbReference type="Gene3D" id="1.10.287.70">
    <property type="match status" value="1"/>
</dbReference>
<evidence type="ECO:0000256" key="5">
    <source>
        <dbReference type="ARBA" id="ARBA00022882"/>
    </source>
</evidence>
<evidence type="ECO:0000256" key="9">
    <source>
        <dbReference type="ARBA" id="ARBA00023136"/>
    </source>
</evidence>
<comment type="similarity">
    <text evidence="11">Belongs to the inward rectifier-type potassium channel (TC 1.A.2.1) family.</text>
</comment>
<dbReference type="GO" id="GO:1990573">
    <property type="term" value="P:potassium ion import across plasma membrane"/>
    <property type="evidence" value="ECO:0007669"/>
    <property type="project" value="TreeGrafter"/>
</dbReference>
<dbReference type="InterPro" id="IPR016449">
    <property type="entry name" value="K_chnl_inward-rec_Kir"/>
</dbReference>
<evidence type="ECO:0000256" key="2">
    <source>
        <dbReference type="ARBA" id="ARBA00022448"/>
    </source>
</evidence>
<dbReference type="GO" id="GO:0034765">
    <property type="term" value="P:regulation of monoatomic ion transmembrane transport"/>
    <property type="evidence" value="ECO:0007669"/>
    <property type="project" value="TreeGrafter"/>
</dbReference>
<dbReference type="Pfam" id="PF01007">
    <property type="entry name" value="IRK"/>
    <property type="match status" value="1"/>
</dbReference>
<sequence length="522" mass="59037">MGLCRKRSERFVERSRRRRLMHSTGHNVIPINIEGKHWKFLSDIYTTLIDIQWRWNILIFISGLVVTWFLFACLFYLLCYLHGDMDEQPESFKPCLQNVTTITAAYLFSIETMTTIGYGKRYQTEECPEMYILVMLQSIIGAGLQFALASLVVSKTRRAKRRCETIMFSNQVCLYEQDAQLHLSVRIGDMRRSDITGAHAEGFLVMKHESKEGGFVPVRSFRVHFMSESGRSEIFFPWPTQIIHVVDSESPLWSLSRDELLDGQHELIVVIDAVCGATCRPFQARKSYQTSEMMWGYRFSNLEMTCSQGDHYLMDLSNFHQTTPVATSILSAENKTNLQVMCDSRTTKVVDTISSSSPNTPESCSNLAEATGVHSASDKELPERANSAGDMLHCKRRYSLGEMIRVAHGQRRFGRRRQSIDDAVNFYKHRPSITDTYLGEGNIMHDAPDAENSLVLTGLVSRSLSLKGKDLADVIKRKSHGTALLFKSFESSSFSGQDEDTPGTKSADQSPPPQKPSLDASL</sequence>
<dbReference type="PANTHER" id="PTHR11767">
    <property type="entry name" value="INWARD RECTIFIER POTASSIUM CHANNEL"/>
    <property type="match status" value="1"/>
</dbReference>
<evidence type="ECO:0000256" key="10">
    <source>
        <dbReference type="ARBA" id="ARBA00023303"/>
    </source>
</evidence>
<protein>
    <submittedName>
        <fullName evidence="17 18">Inward rectifier potassium channel 2-like</fullName>
    </submittedName>
</protein>
<dbReference type="GeneID" id="106052768"/>
<evidence type="ECO:0000256" key="13">
    <source>
        <dbReference type="SAM" id="Phobius"/>
    </source>
</evidence>
<evidence type="ECO:0000313" key="18">
    <source>
        <dbReference type="RefSeq" id="XP_055877591.1"/>
    </source>
</evidence>
<keyword evidence="6 11" id="KW-0630">Potassium</keyword>
<feature type="domain" description="Inward rectifier potassium channel C-terminal" evidence="15">
    <location>
        <begin position="166"/>
        <end position="336"/>
    </location>
</feature>
<keyword evidence="7 13" id="KW-1133">Transmembrane helix</keyword>
<evidence type="ECO:0000256" key="11">
    <source>
        <dbReference type="RuleBase" id="RU003822"/>
    </source>
</evidence>
<evidence type="ECO:0000256" key="3">
    <source>
        <dbReference type="ARBA" id="ARBA00022538"/>
    </source>
</evidence>
<comment type="subcellular location">
    <subcellularLocation>
        <location evidence="1 11">Membrane</location>
        <topology evidence="1 11">Multi-pass membrane protein</topology>
    </subcellularLocation>
</comment>
<keyword evidence="8 11" id="KW-0406">Ion transport</keyword>
<dbReference type="PANTHER" id="PTHR11767:SF102">
    <property type="entry name" value="INWARDLY RECTIFYING POTASSIUM CHANNEL 1, ISOFORM F"/>
    <property type="match status" value="1"/>
</dbReference>
<dbReference type="InterPro" id="IPR013518">
    <property type="entry name" value="K_chnl_inward-rec_Kir_cyto"/>
</dbReference>
<evidence type="ECO:0000256" key="8">
    <source>
        <dbReference type="ARBA" id="ARBA00023065"/>
    </source>
</evidence>
<evidence type="ECO:0000256" key="1">
    <source>
        <dbReference type="ARBA" id="ARBA00004141"/>
    </source>
</evidence>
<evidence type="ECO:0000259" key="14">
    <source>
        <dbReference type="Pfam" id="PF01007"/>
    </source>
</evidence>
<dbReference type="SUPFAM" id="SSF81324">
    <property type="entry name" value="Voltage-gated potassium channels"/>
    <property type="match status" value="1"/>
</dbReference>
<dbReference type="RefSeq" id="XP_055877590.1">
    <property type="nucleotide sequence ID" value="XM_056021615.1"/>
</dbReference>
<dbReference type="PRINTS" id="PR01320">
    <property type="entry name" value="KIRCHANNEL"/>
</dbReference>
<gene>
    <name evidence="17 18" type="primary">LOC106052768</name>
</gene>
<feature type="domain" description="Potassium channel inwardly rectifying transmembrane" evidence="14">
    <location>
        <begin position="26"/>
        <end position="158"/>
    </location>
</feature>
<feature type="transmembrane region" description="Helical" evidence="13">
    <location>
        <begin position="130"/>
        <end position="153"/>
    </location>
</feature>
<evidence type="ECO:0000256" key="7">
    <source>
        <dbReference type="ARBA" id="ARBA00022989"/>
    </source>
</evidence>
<dbReference type="InterPro" id="IPR041647">
    <property type="entry name" value="IRK_C"/>
</dbReference>
<feature type="transmembrane region" description="Helical" evidence="13">
    <location>
        <begin position="57"/>
        <end position="78"/>
    </location>
</feature>
<keyword evidence="2 11" id="KW-0813">Transport</keyword>
<keyword evidence="3 11" id="KW-0633">Potassium transport</keyword>
<dbReference type="AlphaFoldDB" id="A0A9W2ZRF4"/>
<keyword evidence="10 11" id="KW-0407">Ion channel</keyword>
<dbReference type="RefSeq" id="XP_055877591.1">
    <property type="nucleotide sequence ID" value="XM_056021616.1"/>
</dbReference>
<keyword evidence="4 11" id="KW-0812">Transmembrane</keyword>
<dbReference type="Gene3D" id="2.60.40.1400">
    <property type="entry name" value="G protein-activated inward rectifier potassium channel 1"/>
    <property type="match status" value="1"/>
</dbReference>
<keyword evidence="9 13" id="KW-0472">Membrane</keyword>
<evidence type="ECO:0000313" key="16">
    <source>
        <dbReference type="Proteomes" id="UP001165740"/>
    </source>
</evidence>